<comment type="caution">
    <text evidence="2">The sequence shown here is derived from an EMBL/GenBank/DDBJ whole genome shotgun (WGS) entry which is preliminary data.</text>
</comment>
<proteinExistence type="predicted"/>
<gene>
    <name evidence="2" type="ORF">BCT50_12230</name>
</gene>
<feature type="compositionally biased region" description="Basic and acidic residues" evidence="1">
    <location>
        <begin position="203"/>
        <end position="213"/>
    </location>
</feature>
<dbReference type="AlphaFoldDB" id="A0A855IKJ4"/>
<reference evidence="3" key="1">
    <citation type="submission" date="2016-07" db="EMBL/GenBank/DDBJ databases">
        <title>Nontailed viruses are major unrecognized killers of bacteria in the ocean.</title>
        <authorList>
            <person name="Kauffman K."/>
            <person name="Hussain F."/>
            <person name="Yang J."/>
            <person name="Arevalo P."/>
            <person name="Brown J."/>
            <person name="Cutler M."/>
            <person name="Kelly L."/>
            <person name="Polz M.F."/>
        </authorList>
    </citation>
    <scope>NUCLEOTIDE SEQUENCE [LARGE SCALE GENOMIC DNA]</scope>
    <source>
        <strain evidence="3">10N.261.48.A1</strain>
    </source>
</reference>
<dbReference type="EMBL" id="MCZJ01000046">
    <property type="protein sequence ID" value="PMM54442.1"/>
    <property type="molecule type" value="Genomic_DNA"/>
</dbReference>
<name>A0A855IKJ4_9VIBR</name>
<accession>A0A855IKJ4</accession>
<sequence length="213" mass="25653">MTFLGTLKQVFEAHEVKPHLRDIAMFVTLNDTRLYPIEQFDENGDIHPYLAPRLDLIKVVKQLNSVKWFFTERTYQTRDYKVGPTNRDFIKDRFKFDLKLVDQFEQNQNFVTASPEALLQKNDNGKLFNIFCEYMLTINEVNLESKEFTIVDLWAFLMDVSRIYAQTEEYKEKRRRHKEIIAECNKVEDVQDEDDENQPYHYHSNDHYEKSYE</sequence>
<evidence type="ECO:0000313" key="2">
    <source>
        <dbReference type="EMBL" id="PMM54442.1"/>
    </source>
</evidence>
<evidence type="ECO:0000256" key="1">
    <source>
        <dbReference type="SAM" id="MobiDB-lite"/>
    </source>
</evidence>
<organism evidence="2 3">
    <name type="scientific">Vibrio lentus</name>
    <dbReference type="NCBI Taxonomy" id="136468"/>
    <lineage>
        <taxon>Bacteria</taxon>
        <taxon>Pseudomonadati</taxon>
        <taxon>Pseudomonadota</taxon>
        <taxon>Gammaproteobacteria</taxon>
        <taxon>Vibrionales</taxon>
        <taxon>Vibrionaceae</taxon>
        <taxon>Vibrio</taxon>
    </lineage>
</organism>
<dbReference type="RefSeq" id="WP_102555067.1">
    <property type="nucleotide sequence ID" value="NZ_MCZJ01000046.1"/>
</dbReference>
<feature type="region of interest" description="Disordered" evidence="1">
    <location>
        <begin position="189"/>
        <end position="213"/>
    </location>
</feature>
<protein>
    <submittedName>
        <fullName evidence="2">Uncharacterized protein</fullName>
    </submittedName>
</protein>
<dbReference type="Proteomes" id="UP000235554">
    <property type="component" value="Unassembled WGS sequence"/>
</dbReference>
<evidence type="ECO:0000313" key="3">
    <source>
        <dbReference type="Proteomes" id="UP000235554"/>
    </source>
</evidence>